<evidence type="ECO:0000313" key="16">
    <source>
        <dbReference type="Proteomes" id="UP000199520"/>
    </source>
</evidence>
<sequence length="231" mass="25832">MLEELKDQVWQANMNLQKHGLVVFTWGNASGIDREKGLIVIKPSGVEYDAMRPQDMVVLDLEGNQVEGSLRPSSDTPTHLVLYRNFSAIGGVVHTHSTCATAWAQAGKSIPAFGTTHADYFYGEVPCTRNLTKEEIQGEYEEETGNVIVEQFEQKKPLHVPGVLVANHGPFSWGKDVHDAVYHAVVLEELAKMAFYTCSTNPEVKAMDKLLLDKHFLRKHGENAYYGQNKM</sequence>
<keyword evidence="16" id="KW-1185">Reference proteome</keyword>
<dbReference type="NCBIfam" id="NF009003">
    <property type="entry name" value="PRK12348.1"/>
    <property type="match status" value="1"/>
</dbReference>
<evidence type="ECO:0000256" key="11">
    <source>
        <dbReference type="ARBA" id="ARBA00060520"/>
    </source>
</evidence>
<dbReference type="GO" id="GO:0005829">
    <property type="term" value="C:cytosol"/>
    <property type="evidence" value="ECO:0007669"/>
    <property type="project" value="TreeGrafter"/>
</dbReference>
<keyword evidence="9" id="KW-0119">Carbohydrate metabolism</keyword>
<evidence type="ECO:0000256" key="3">
    <source>
        <dbReference type="ARBA" id="ARBA00010037"/>
    </source>
</evidence>
<feature type="domain" description="Class II aldolase/adducin N-terminal" evidence="14">
    <location>
        <begin position="7"/>
        <end position="195"/>
    </location>
</feature>
<evidence type="ECO:0000256" key="7">
    <source>
        <dbReference type="ARBA" id="ARBA00022935"/>
    </source>
</evidence>
<comment type="function">
    <text evidence="10">Involved in the degradation of L-arabinose. Catalyzes the interconversion of L-ribulose 5-phosphate (LRu5P) and D-xylulose 5-phosphate (D-Xu5P) via a retroaldol/aldol mechanism (carbon-carbon bond cleavage analogous to a class II aldolase reaction).</text>
</comment>
<dbReference type="GO" id="GO:0008270">
    <property type="term" value="F:zinc ion binding"/>
    <property type="evidence" value="ECO:0007669"/>
    <property type="project" value="InterPro"/>
</dbReference>
<dbReference type="EC" id="5.1.3.4" evidence="4 13"/>
<evidence type="ECO:0000313" key="15">
    <source>
        <dbReference type="EMBL" id="SFL57012.1"/>
    </source>
</evidence>
<dbReference type="PANTHER" id="PTHR22789:SF8">
    <property type="entry name" value="L-RIBULOSE-5-PHOSPHATE 4-EPIMERASE SGBE"/>
    <property type="match status" value="1"/>
</dbReference>
<dbReference type="GO" id="GO:0019572">
    <property type="term" value="P:L-arabinose catabolic process"/>
    <property type="evidence" value="ECO:0007669"/>
    <property type="project" value="InterPro"/>
</dbReference>
<dbReference type="InterPro" id="IPR001303">
    <property type="entry name" value="Aldolase_II/adducin_N"/>
</dbReference>
<comment type="pathway">
    <text evidence="11">Carbohydrate degradation; L-arabinose degradation via L-ribulose; D-xylulose 5-phosphate from L-arabinose (bacterial route): step 3/3.</text>
</comment>
<dbReference type="RefSeq" id="WP_090934143.1">
    <property type="nucleotide sequence ID" value="NZ_FOTS01000009.1"/>
</dbReference>
<name>A0A1I4IRM6_9FIRM</name>
<evidence type="ECO:0000256" key="13">
    <source>
        <dbReference type="NCBIfam" id="TIGR00760"/>
    </source>
</evidence>
<keyword evidence="5" id="KW-0479">Metal-binding</keyword>
<evidence type="ECO:0000256" key="2">
    <source>
        <dbReference type="ARBA" id="ARBA00001947"/>
    </source>
</evidence>
<dbReference type="PANTHER" id="PTHR22789">
    <property type="entry name" value="FUCULOSE PHOSPHATE ALDOLASE"/>
    <property type="match status" value="1"/>
</dbReference>
<dbReference type="OrthoDB" id="9794581at2"/>
<accession>A0A1I4IRM6</accession>
<proteinExistence type="inferred from homology"/>
<organism evidence="15 16">
    <name type="scientific">Pelosinus propionicus DSM 13327</name>
    <dbReference type="NCBI Taxonomy" id="1123291"/>
    <lineage>
        <taxon>Bacteria</taxon>
        <taxon>Bacillati</taxon>
        <taxon>Bacillota</taxon>
        <taxon>Negativicutes</taxon>
        <taxon>Selenomonadales</taxon>
        <taxon>Sporomusaceae</taxon>
        <taxon>Pelosinus</taxon>
    </lineage>
</organism>
<dbReference type="STRING" id="1123291.SAMN04490355_100964"/>
<dbReference type="EMBL" id="FOTS01000009">
    <property type="protein sequence ID" value="SFL57012.1"/>
    <property type="molecule type" value="Genomic_DNA"/>
</dbReference>
<comment type="similarity">
    <text evidence="3">Belongs to the aldolase class II family. AraD/FucA subfamily.</text>
</comment>
<evidence type="ECO:0000256" key="5">
    <source>
        <dbReference type="ARBA" id="ARBA00022723"/>
    </source>
</evidence>
<comment type="cofactor">
    <cofactor evidence="2">
        <name>Zn(2+)</name>
        <dbReference type="ChEBI" id="CHEBI:29105"/>
    </cofactor>
</comment>
<evidence type="ECO:0000256" key="12">
    <source>
        <dbReference type="ARBA" id="ARBA00074961"/>
    </source>
</evidence>
<dbReference type="GO" id="GO:0008742">
    <property type="term" value="F:L-ribulose-phosphate 4-epimerase activity"/>
    <property type="evidence" value="ECO:0007669"/>
    <property type="project" value="UniProtKB-UniRule"/>
</dbReference>
<dbReference type="InterPro" id="IPR004661">
    <property type="entry name" value="AraD"/>
</dbReference>
<dbReference type="Pfam" id="PF00596">
    <property type="entry name" value="Aldolase_II"/>
    <property type="match status" value="1"/>
</dbReference>
<evidence type="ECO:0000256" key="4">
    <source>
        <dbReference type="ARBA" id="ARBA00013186"/>
    </source>
</evidence>
<keyword evidence="8" id="KW-0413">Isomerase</keyword>
<keyword evidence="7" id="KW-0054">Arabinose catabolism</keyword>
<evidence type="ECO:0000259" key="14">
    <source>
        <dbReference type="SMART" id="SM01007"/>
    </source>
</evidence>
<evidence type="ECO:0000256" key="9">
    <source>
        <dbReference type="ARBA" id="ARBA00023277"/>
    </source>
</evidence>
<evidence type="ECO:0000256" key="10">
    <source>
        <dbReference type="ARBA" id="ARBA00053542"/>
    </source>
</evidence>
<keyword evidence="6" id="KW-0862">Zinc</keyword>
<dbReference type="NCBIfam" id="TIGR00760">
    <property type="entry name" value="araD"/>
    <property type="match status" value="1"/>
</dbReference>
<reference evidence="16" key="1">
    <citation type="submission" date="2016-10" db="EMBL/GenBank/DDBJ databases">
        <authorList>
            <person name="Varghese N."/>
            <person name="Submissions S."/>
        </authorList>
    </citation>
    <scope>NUCLEOTIDE SEQUENCE [LARGE SCALE GENOMIC DNA]</scope>
    <source>
        <strain evidence="16">DSM 13327</strain>
    </source>
</reference>
<dbReference type="GO" id="GO:0016832">
    <property type="term" value="F:aldehyde-lyase activity"/>
    <property type="evidence" value="ECO:0007669"/>
    <property type="project" value="TreeGrafter"/>
</dbReference>
<dbReference type="FunFam" id="3.40.225.10:FF:000001">
    <property type="entry name" value="L-ribulose-5-phosphate 4-epimerase UlaF"/>
    <property type="match status" value="1"/>
</dbReference>
<dbReference type="Gene3D" id="3.40.225.10">
    <property type="entry name" value="Class II aldolase/adducin N-terminal domain"/>
    <property type="match status" value="1"/>
</dbReference>
<protein>
    <recommendedName>
        <fullName evidence="12 13">L-ribulose-5-phosphate 4-epimerase</fullName>
        <ecNumber evidence="4 13">5.1.3.4</ecNumber>
    </recommendedName>
</protein>
<dbReference type="SUPFAM" id="SSF53639">
    <property type="entry name" value="AraD/HMP-PK domain-like"/>
    <property type="match status" value="1"/>
</dbReference>
<dbReference type="SMART" id="SM01007">
    <property type="entry name" value="Aldolase_II"/>
    <property type="match status" value="1"/>
</dbReference>
<comment type="catalytic activity">
    <reaction evidence="1">
        <text>L-ribulose 5-phosphate = D-xylulose 5-phosphate</text>
        <dbReference type="Rhea" id="RHEA:22368"/>
        <dbReference type="ChEBI" id="CHEBI:57737"/>
        <dbReference type="ChEBI" id="CHEBI:58226"/>
        <dbReference type="EC" id="5.1.3.4"/>
    </reaction>
</comment>
<evidence type="ECO:0000256" key="8">
    <source>
        <dbReference type="ARBA" id="ARBA00023235"/>
    </source>
</evidence>
<dbReference type="InterPro" id="IPR036409">
    <property type="entry name" value="Aldolase_II/adducin_N_sf"/>
</dbReference>
<evidence type="ECO:0000256" key="1">
    <source>
        <dbReference type="ARBA" id="ARBA00001726"/>
    </source>
</evidence>
<dbReference type="AlphaFoldDB" id="A0A1I4IRM6"/>
<evidence type="ECO:0000256" key="6">
    <source>
        <dbReference type="ARBA" id="ARBA00022833"/>
    </source>
</evidence>
<gene>
    <name evidence="15" type="ORF">SAMN04490355_100964</name>
</gene>
<dbReference type="CDD" id="cd00398">
    <property type="entry name" value="Aldolase_II"/>
    <property type="match status" value="1"/>
</dbReference>
<dbReference type="NCBIfam" id="NF006047">
    <property type="entry name" value="PRK08193.1"/>
    <property type="match status" value="1"/>
</dbReference>
<dbReference type="InterPro" id="IPR050197">
    <property type="entry name" value="Aldolase_class_II_sugar_metab"/>
</dbReference>
<dbReference type="Proteomes" id="UP000199520">
    <property type="component" value="Unassembled WGS sequence"/>
</dbReference>